<accession>A0A9P6CG47</accession>
<dbReference type="AlphaFoldDB" id="A0A9P6CG47"/>
<dbReference type="Proteomes" id="UP000807353">
    <property type="component" value="Unassembled WGS sequence"/>
</dbReference>
<dbReference type="EMBL" id="MU150313">
    <property type="protein sequence ID" value="KAF9459593.1"/>
    <property type="molecule type" value="Genomic_DNA"/>
</dbReference>
<dbReference type="PANTHER" id="PTHR34706:SF1">
    <property type="entry name" value="VWFA DOMAIN-CONTAINING PROTEIN"/>
    <property type="match status" value="1"/>
</dbReference>
<dbReference type="Gene3D" id="3.40.50.410">
    <property type="entry name" value="von Willebrand factor, type A domain"/>
    <property type="match status" value="1"/>
</dbReference>
<gene>
    <name evidence="1" type="ORF">BDZ94DRAFT_1171336</name>
</gene>
<protein>
    <recommendedName>
        <fullName evidence="3">VWFA domain-containing protein</fullName>
    </recommendedName>
</protein>
<evidence type="ECO:0000313" key="2">
    <source>
        <dbReference type="Proteomes" id="UP000807353"/>
    </source>
</evidence>
<dbReference type="InterPro" id="IPR036465">
    <property type="entry name" value="vWFA_dom_sf"/>
</dbReference>
<keyword evidence="2" id="KW-1185">Reference proteome</keyword>
<organism evidence="1 2">
    <name type="scientific">Collybia nuda</name>
    <dbReference type="NCBI Taxonomy" id="64659"/>
    <lineage>
        <taxon>Eukaryota</taxon>
        <taxon>Fungi</taxon>
        <taxon>Dikarya</taxon>
        <taxon>Basidiomycota</taxon>
        <taxon>Agaricomycotina</taxon>
        <taxon>Agaricomycetes</taxon>
        <taxon>Agaricomycetidae</taxon>
        <taxon>Agaricales</taxon>
        <taxon>Tricholomatineae</taxon>
        <taxon>Clitocybaceae</taxon>
        <taxon>Collybia</taxon>
    </lineage>
</organism>
<evidence type="ECO:0008006" key="3">
    <source>
        <dbReference type="Google" id="ProtNLM"/>
    </source>
</evidence>
<reference evidence="1" key="1">
    <citation type="submission" date="2020-11" db="EMBL/GenBank/DDBJ databases">
        <authorList>
            <consortium name="DOE Joint Genome Institute"/>
            <person name="Ahrendt S."/>
            <person name="Riley R."/>
            <person name="Andreopoulos W."/>
            <person name="Labutti K."/>
            <person name="Pangilinan J."/>
            <person name="Ruiz-Duenas F.J."/>
            <person name="Barrasa J.M."/>
            <person name="Sanchez-Garcia M."/>
            <person name="Camarero S."/>
            <person name="Miyauchi S."/>
            <person name="Serrano A."/>
            <person name="Linde D."/>
            <person name="Babiker R."/>
            <person name="Drula E."/>
            <person name="Ayuso-Fernandez I."/>
            <person name="Pacheco R."/>
            <person name="Padilla G."/>
            <person name="Ferreira P."/>
            <person name="Barriuso J."/>
            <person name="Kellner H."/>
            <person name="Castanera R."/>
            <person name="Alfaro M."/>
            <person name="Ramirez L."/>
            <person name="Pisabarro A.G."/>
            <person name="Kuo A."/>
            <person name="Tritt A."/>
            <person name="Lipzen A."/>
            <person name="He G."/>
            <person name="Yan M."/>
            <person name="Ng V."/>
            <person name="Cullen D."/>
            <person name="Martin F."/>
            <person name="Rosso M.-N."/>
            <person name="Henrissat B."/>
            <person name="Hibbett D."/>
            <person name="Martinez A.T."/>
            <person name="Grigoriev I.V."/>
        </authorList>
    </citation>
    <scope>NUCLEOTIDE SEQUENCE</scope>
    <source>
        <strain evidence="1">CBS 247.69</strain>
    </source>
</reference>
<sequence length="222" mass="24201">MGSKLSKTPSEDVLQMLSRFDTVIIVDDSLSMMGIRWREAGKALSSLAAVASKYDSDGIEIQFLNSHTVGKNVNRTATVKEIFSSVEPGGMTPIGRKLDTLLRAYLAKLEKDPTIKPVNYVVITDGAASTTLPEVVIVNAARELDRMYAPLSQVGIQFVQIGQDEGATRFLETLDNRLKSQHDVRDIVDTTVSEEGEKLDIVKILMGGINRRFDDAGSGGVL</sequence>
<evidence type="ECO:0000313" key="1">
    <source>
        <dbReference type="EMBL" id="KAF9459593.1"/>
    </source>
</evidence>
<dbReference type="OrthoDB" id="2142040at2759"/>
<proteinExistence type="predicted"/>
<dbReference type="SUPFAM" id="SSF53300">
    <property type="entry name" value="vWA-like"/>
    <property type="match status" value="1"/>
</dbReference>
<name>A0A9P6CG47_9AGAR</name>
<dbReference type="PANTHER" id="PTHR34706">
    <property type="entry name" value="SLR1338 PROTEIN"/>
    <property type="match status" value="1"/>
</dbReference>
<comment type="caution">
    <text evidence="1">The sequence shown here is derived from an EMBL/GenBank/DDBJ whole genome shotgun (WGS) entry which is preliminary data.</text>
</comment>